<dbReference type="CDD" id="cd02440">
    <property type="entry name" value="AdoMet_MTases"/>
    <property type="match status" value="1"/>
</dbReference>
<keyword evidence="2 6" id="KW-0698">rRNA processing</keyword>
<comment type="catalytic activity">
    <reaction evidence="6">
        <text>guanosine(1835) in 23S rRNA + S-adenosyl-L-methionine = N(2)-methylguanosine(1835) in 23S rRNA + S-adenosyl-L-homocysteine + H(+)</text>
        <dbReference type="Rhea" id="RHEA:42744"/>
        <dbReference type="Rhea" id="RHEA-COMP:10217"/>
        <dbReference type="Rhea" id="RHEA-COMP:10218"/>
        <dbReference type="ChEBI" id="CHEBI:15378"/>
        <dbReference type="ChEBI" id="CHEBI:57856"/>
        <dbReference type="ChEBI" id="CHEBI:59789"/>
        <dbReference type="ChEBI" id="CHEBI:74269"/>
        <dbReference type="ChEBI" id="CHEBI:74481"/>
        <dbReference type="EC" id="2.1.1.174"/>
    </reaction>
</comment>
<evidence type="ECO:0000256" key="1">
    <source>
        <dbReference type="ARBA" id="ARBA00022490"/>
    </source>
</evidence>
<name>A0A0X1KZ78_VIBCO</name>
<evidence type="ECO:0000256" key="2">
    <source>
        <dbReference type="ARBA" id="ARBA00022552"/>
    </source>
</evidence>
<reference evidence="9" key="1">
    <citation type="submission" date="2005-09" db="EMBL/GenBank/DDBJ databases">
        <title>Annotation of Vibrio cholerae MO10.</title>
        <authorList>
            <person name="Colwell R."/>
            <person name="Grim C.J."/>
            <person name="Young S."/>
            <person name="Jaffe D."/>
            <person name="Gnerre S."/>
            <person name="Berlin A."/>
            <person name="Heiman D."/>
            <person name="Hepburn T."/>
            <person name="Shea T."/>
            <person name="Sykes S."/>
            <person name="Yandava C."/>
            <person name="Alvarado L."/>
            <person name="Kodira C."/>
            <person name="Borodovsky M."/>
            <person name="Heidelberg J."/>
            <person name="Lander E."/>
            <person name="Galagan J."/>
            <person name="Nusbaum C."/>
            <person name="Birren B."/>
        </authorList>
    </citation>
    <scope>NUCLEOTIDE SEQUENCE [LARGE SCALE GENOMIC DNA]</scope>
    <source>
        <strain evidence="9">MO10</strain>
    </source>
</reference>
<proteinExistence type="inferred from homology"/>
<keyword evidence="5 6" id="KW-0949">S-adenosyl-L-methionine</keyword>
<gene>
    <name evidence="6" type="primary">rlmG</name>
    <name evidence="9" type="ORF">VchoM_01571</name>
</gene>
<dbReference type="Pfam" id="PF26049">
    <property type="entry name" value="RLMG_N"/>
    <property type="match status" value="1"/>
</dbReference>
<keyword evidence="1 6" id="KW-0963">Cytoplasm</keyword>
<dbReference type="Gene3D" id="3.40.50.150">
    <property type="entry name" value="Vaccinia Virus protein VP39"/>
    <property type="match status" value="2"/>
</dbReference>
<dbReference type="EMBL" id="DS990136">
    <property type="protein sequence ID" value="EET23544.1"/>
    <property type="molecule type" value="Genomic_DNA"/>
</dbReference>
<dbReference type="PIRSF" id="PIRSF037565">
    <property type="entry name" value="RRNA_m2G_Mtase_RsmD_prd"/>
    <property type="match status" value="1"/>
</dbReference>
<evidence type="ECO:0000259" key="8">
    <source>
        <dbReference type="Pfam" id="PF26049"/>
    </source>
</evidence>
<dbReference type="GO" id="GO:0052916">
    <property type="term" value="F:23S rRNA (guanine(1835)-N(2))-methyltransferase activity"/>
    <property type="evidence" value="ECO:0007669"/>
    <property type="project" value="UniProtKB-EC"/>
</dbReference>
<dbReference type="InterPro" id="IPR058679">
    <property type="entry name" value="RlmG_N"/>
</dbReference>
<organism evidence="9">
    <name type="scientific">Vibrio cholerae (strain MO10)</name>
    <dbReference type="NCBI Taxonomy" id="345072"/>
    <lineage>
        <taxon>Bacteria</taxon>
        <taxon>Pseudomonadati</taxon>
        <taxon>Pseudomonadota</taxon>
        <taxon>Gammaproteobacteria</taxon>
        <taxon>Vibrionales</taxon>
        <taxon>Vibrionaceae</taxon>
        <taxon>Vibrio</taxon>
    </lineage>
</organism>
<dbReference type="SUPFAM" id="SSF53335">
    <property type="entry name" value="S-adenosyl-L-methionine-dependent methyltransferases"/>
    <property type="match status" value="1"/>
</dbReference>
<feature type="domain" description="Methyltransferase small" evidence="7">
    <location>
        <begin position="240"/>
        <end position="412"/>
    </location>
</feature>
<evidence type="ECO:0000256" key="6">
    <source>
        <dbReference type="HAMAP-Rule" id="MF_01859"/>
    </source>
</evidence>
<dbReference type="EC" id="2.1.1.174" evidence="6"/>
<dbReference type="AlphaFoldDB" id="A0A0X1KZ78"/>
<protein>
    <recommendedName>
        <fullName evidence="6">Ribosomal RNA large subunit methyltransferase G</fullName>
        <ecNumber evidence="6">2.1.1.174</ecNumber>
    </recommendedName>
    <alternativeName>
        <fullName evidence="6">23S rRNA m2G1835 methyltransferase</fullName>
    </alternativeName>
    <alternativeName>
        <fullName evidence="6">rRNA (guanine-N(2)-)-methyltransferase RlmG</fullName>
    </alternativeName>
</protein>
<comment type="subcellular location">
    <subcellularLocation>
        <location evidence="6">Cytoplasm</location>
    </subcellularLocation>
</comment>
<evidence type="ECO:0000259" key="7">
    <source>
        <dbReference type="Pfam" id="PF05175"/>
    </source>
</evidence>
<reference evidence="9" key="2">
    <citation type="submission" date="2008-07" db="EMBL/GenBank/DDBJ databases">
        <authorList>
            <consortium name="Broad Institute Genome Sequencing Platform"/>
            <person name="Colwell R."/>
            <person name="Grim C.J."/>
            <person name="Young S."/>
            <person name="Jaffe D."/>
            <person name="Gnerre S."/>
            <person name="Berlin A."/>
            <person name="Heiman D."/>
            <person name="Hepburn T."/>
            <person name="Shea T."/>
            <person name="Sykes S."/>
            <person name="Alvarado L."/>
            <person name="Kodira C."/>
            <person name="Heidelberg J."/>
            <person name="Lander E."/>
            <person name="Galagan J."/>
            <person name="Nusbaum C."/>
            <person name="Birren B."/>
        </authorList>
    </citation>
    <scope>NUCLEOTIDE SEQUENCE [LARGE SCALE GENOMIC DNA]</scope>
    <source>
        <strain evidence="9">MO10</strain>
    </source>
</reference>
<evidence type="ECO:0000256" key="4">
    <source>
        <dbReference type="ARBA" id="ARBA00022679"/>
    </source>
</evidence>
<evidence type="ECO:0000313" key="9">
    <source>
        <dbReference type="EMBL" id="EET23544.1"/>
    </source>
</evidence>
<keyword evidence="4 6" id="KW-0808">Transferase</keyword>
<dbReference type="GO" id="GO:0005737">
    <property type="term" value="C:cytoplasm"/>
    <property type="evidence" value="ECO:0007669"/>
    <property type="project" value="UniProtKB-SubCell"/>
</dbReference>
<dbReference type="InterPro" id="IPR017237">
    <property type="entry name" value="RLMG"/>
</dbReference>
<keyword evidence="3 6" id="KW-0489">Methyltransferase</keyword>
<dbReference type="PANTHER" id="PTHR47816:SF5">
    <property type="entry name" value="RIBOSOMAL RNA LARGE SUBUNIT METHYLTRANSFERASE G"/>
    <property type="match status" value="1"/>
</dbReference>
<comment type="function">
    <text evidence="6">Specifically methylates the guanine in position 1835 (m2G1835) of 23S rRNA.</text>
</comment>
<dbReference type="InterPro" id="IPR029063">
    <property type="entry name" value="SAM-dependent_MTases_sf"/>
</dbReference>
<dbReference type="Proteomes" id="UP000004687">
    <property type="component" value="Unassembled WGS sequence"/>
</dbReference>
<dbReference type="InterPro" id="IPR046977">
    <property type="entry name" value="RsmC/RlmG"/>
</dbReference>
<dbReference type="HOGENOM" id="CLU_040288_4_0_6"/>
<dbReference type="InterPro" id="IPR002052">
    <property type="entry name" value="DNA_methylase_N6_adenine_CS"/>
</dbReference>
<dbReference type="HAMAP" id="MF_01859">
    <property type="entry name" value="23SrRNA_methyltr_G"/>
    <property type="match status" value="1"/>
</dbReference>
<evidence type="ECO:0000256" key="5">
    <source>
        <dbReference type="ARBA" id="ARBA00022691"/>
    </source>
</evidence>
<dbReference type="PANTHER" id="PTHR47816">
    <property type="entry name" value="RIBOSOMAL RNA SMALL SUBUNIT METHYLTRANSFERASE C"/>
    <property type="match status" value="1"/>
</dbReference>
<dbReference type="InterPro" id="IPR007848">
    <property type="entry name" value="Small_mtfrase_dom"/>
</dbReference>
<sequence length="416" mass="46791">MRIDHSGSCVWLKMQKPRFSFAVLLPSETMRRQFTRNTSNMKTELTLLEQTLTLHRFPKRNNETLQAWDAGDEYLIQHVEQLALPESSHIVIINDHFGTLSCWFSQKHKVSMMSDSYIAHQATQANLQQNQRPPVQLLTTLDPVPNDASVVLLQLPKSNRHLVWILSQLRKALSPNIPIIAVNKAKEIHTSTLNLFEKHLGPTTTSLAWKKHRLVFSSATVNPANEVNPECGWSIEPYAITLTNLPNVYSGESLDLGSRFILEHLPADPTLEDFIDLGCGNGVLSVRLGQLNPQAKITCVDESFMAIASAQKNLHDNLGKRDIHCIANNCLDGFPAHSSSMIVCNPPFHQQQTITDHIAWQMFCDSKHVLKKGGKLWVIGNRHLGYDVKLARLFGKSHVRVIANNSKFVILQAIKS</sequence>
<evidence type="ECO:0000256" key="3">
    <source>
        <dbReference type="ARBA" id="ARBA00022603"/>
    </source>
</evidence>
<dbReference type="GO" id="GO:0003676">
    <property type="term" value="F:nucleic acid binding"/>
    <property type="evidence" value="ECO:0007669"/>
    <property type="project" value="InterPro"/>
</dbReference>
<dbReference type="PROSITE" id="PS00092">
    <property type="entry name" value="N6_MTASE"/>
    <property type="match status" value="1"/>
</dbReference>
<feature type="domain" description="RlmG N-terminal" evidence="8">
    <location>
        <begin position="43"/>
        <end position="219"/>
    </location>
</feature>
<accession>A0A0X1KZ78</accession>
<comment type="similarity">
    <text evidence="6">Belongs to the methyltransferase superfamily. RlmG family.</text>
</comment>
<dbReference type="Pfam" id="PF05175">
    <property type="entry name" value="MTS"/>
    <property type="match status" value="1"/>
</dbReference>